<gene>
    <name evidence="1" type="ORF">FMAN_06976</name>
</gene>
<proteinExistence type="predicted"/>
<accession>A0A1L7T1X4</accession>
<dbReference type="VEuPathDB" id="FungiDB:FMAN_06976"/>
<dbReference type="EMBL" id="FCQH01000005">
    <property type="protein sequence ID" value="CVK91909.1"/>
    <property type="molecule type" value="Genomic_DNA"/>
</dbReference>
<comment type="caution">
    <text evidence="1">The sequence shown here is derived from an EMBL/GenBank/DDBJ whole genome shotgun (WGS) entry which is preliminary data.</text>
</comment>
<organism evidence="1 2">
    <name type="scientific">Fusarium mangiferae</name>
    <name type="common">Mango malformation disease fungus</name>
    <dbReference type="NCBI Taxonomy" id="192010"/>
    <lineage>
        <taxon>Eukaryota</taxon>
        <taxon>Fungi</taxon>
        <taxon>Dikarya</taxon>
        <taxon>Ascomycota</taxon>
        <taxon>Pezizomycotina</taxon>
        <taxon>Sordariomycetes</taxon>
        <taxon>Hypocreomycetidae</taxon>
        <taxon>Hypocreales</taxon>
        <taxon>Nectriaceae</taxon>
        <taxon>Fusarium</taxon>
        <taxon>Fusarium fujikuroi species complex</taxon>
    </lineage>
</organism>
<dbReference type="RefSeq" id="XP_041681198.1">
    <property type="nucleotide sequence ID" value="XM_041830546.1"/>
</dbReference>
<protein>
    <submittedName>
        <fullName evidence="1">Uncharacterized protein</fullName>
    </submittedName>
</protein>
<dbReference type="GeneID" id="65086239"/>
<evidence type="ECO:0000313" key="2">
    <source>
        <dbReference type="Proteomes" id="UP000184255"/>
    </source>
</evidence>
<dbReference type="AlphaFoldDB" id="A0A1L7T1X4"/>
<keyword evidence="2" id="KW-1185">Reference proteome</keyword>
<sequence length="267" mass="29272">MPLPLVLISTPLDLGKVKLGNLVPNIGQPHIDAFEPYKLADDAIHVTEQLDFKARIEQSKGSALEASLTKLLSGSWNNSHTHVLDLSACKAMCYEVKSPLSFFKEIVSQERTRMRLQDAIASGHKMYVITALRTVIDAKVAQSISATKDVSAGAGVPLGAILAGGIDPTGGLADIQGNLRRGNSAQQTQIYLSPTEQVYAVGYRRIGYKWFISKNVDSAFLDVKNRWKVMGEEIMGDEDEDEEDVIEADLEETLDDDDISGVEMIYD</sequence>
<reference evidence="2" key="1">
    <citation type="journal article" date="2016" name="Genome Biol. Evol.">
        <title>Comparative 'omics' of the Fusarium fujikuroi species complex highlights differences in genetic potential and metabolite synthesis.</title>
        <authorList>
            <person name="Niehaus E.-M."/>
            <person name="Muensterkoetter M."/>
            <person name="Proctor R.H."/>
            <person name="Brown D.W."/>
            <person name="Sharon A."/>
            <person name="Idan Y."/>
            <person name="Oren-Young L."/>
            <person name="Sieber C.M."/>
            <person name="Novak O."/>
            <person name="Pencik A."/>
            <person name="Tarkowska D."/>
            <person name="Hromadova K."/>
            <person name="Freeman S."/>
            <person name="Maymon M."/>
            <person name="Elazar M."/>
            <person name="Youssef S.A."/>
            <person name="El-Shabrawy E.S.M."/>
            <person name="Shalaby A.B.A."/>
            <person name="Houterman P."/>
            <person name="Brock N.L."/>
            <person name="Burkhardt I."/>
            <person name="Tsavkelova E.A."/>
            <person name="Dickschat J.S."/>
            <person name="Galuszka P."/>
            <person name="Gueldener U."/>
            <person name="Tudzynski B."/>
        </authorList>
    </citation>
    <scope>NUCLEOTIDE SEQUENCE [LARGE SCALE GENOMIC DNA]</scope>
    <source>
        <strain evidence="2">MRC7560</strain>
    </source>
</reference>
<evidence type="ECO:0000313" key="1">
    <source>
        <dbReference type="EMBL" id="CVK91909.1"/>
    </source>
</evidence>
<name>A0A1L7T1X4_FUSMA</name>
<dbReference type="Proteomes" id="UP000184255">
    <property type="component" value="Unassembled WGS sequence"/>
</dbReference>